<gene>
    <name evidence="2" type="ORF">G6M86_29380</name>
</gene>
<proteinExistence type="predicted"/>
<evidence type="ECO:0008006" key="4">
    <source>
        <dbReference type="Google" id="ProtNLM"/>
    </source>
</evidence>
<dbReference type="Proteomes" id="UP000663946">
    <property type="component" value="Plasmid pQ15_94_5"/>
</dbReference>
<reference evidence="2" key="1">
    <citation type="submission" date="2020-02" db="EMBL/GenBank/DDBJ databases">
        <title>Unexpected conservation and global transmission of agrobacterial virulence plasmids.</title>
        <authorList>
            <person name="Weisberg A.J."/>
            <person name="Davis E.W. II"/>
            <person name="Tabima J.R."/>
            <person name="Belcher M.S."/>
            <person name="Miller M."/>
            <person name="Kuo C.-H."/>
            <person name="Loper J.E."/>
            <person name="Grunwald N.J."/>
            <person name="Putnam M.L."/>
            <person name="Chang J.H."/>
        </authorList>
    </citation>
    <scope>NUCLEOTIDE SEQUENCE</scope>
    <source>
        <strain evidence="2">Q15/94</strain>
        <plasmid evidence="2">pQ15_94_5</plasmid>
    </source>
</reference>
<keyword evidence="2" id="KW-0614">Plasmid</keyword>
<name>A0AAJ4TDM1_AGRTU</name>
<dbReference type="RefSeq" id="WP_333723084.1">
    <property type="nucleotide sequence ID" value="NZ_CP049222.1"/>
</dbReference>
<dbReference type="EMBL" id="CP049222">
    <property type="protein sequence ID" value="QTG17401.1"/>
    <property type="molecule type" value="Genomic_DNA"/>
</dbReference>
<protein>
    <recommendedName>
        <fullName evidence="4">Toxic anion resistance protein</fullName>
    </recommendedName>
</protein>
<evidence type="ECO:0000256" key="1">
    <source>
        <dbReference type="SAM" id="Coils"/>
    </source>
</evidence>
<evidence type="ECO:0000313" key="3">
    <source>
        <dbReference type="Proteomes" id="UP000663946"/>
    </source>
</evidence>
<geneLocation type="plasmid" evidence="2 3">
    <name>pQ15_94_5</name>
</geneLocation>
<feature type="coiled-coil region" evidence="1">
    <location>
        <begin position="364"/>
        <end position="391"/>
    </location>
</feature>
<sequence>MKPTTIGSSPSLLTGVRLQGTVPAIPINTGAIVLSELQVQEAEKMLAALDFRTMQSGEVIRIGLEAEQALQRTLDGFLARFDKNSAAAVFALFGRLEQGVEDADLPEILDKLQNGGKQGFLSSLLGRFRGKRPEEVAAEFLTEIGDLITGRTKTLADRMMKLEGELSGEMQKLFGELQALDALKQSYVAHFSDFTVAAAVAHAFLDKARAYVADEEAQLNPADPVAQTRMVEFKDKLQLIESRALALEGTYTRLPADQLVIQQIEQAGIATLQETATTVASRFASIKMTLLSIHGAFAVKSVQQLADRQAKLDKQLTEMRGRALKDIAVTAAQAPGDNRLAQAKQIEQIIATTSEIHGLVAAAKKSTEEKFEQARQKFAAARQELAALSSQ</sequence>
<organism evidence="2 3">
    <name type="scientific">Agrobacterium tumefaciens</name>
    <dbReference type="NCBI Taxonomy" id="358"/>
    <lineage>
        <taxon>Bacteria</taxon>
        <taxon>Pseudomonadati</taxon>
        <taxon>Pseudomonadota</taxon>
        <taxon>Alphaproteobacteria</taxon>
        <taxon>Hyphomicrobiales</taxon>
        <taxon>Rhizobiaceae</taxon>
        <taxon>Rhizobium/Agrobacterium group</taxon>
        <taxon>Agrobacterium</taxon>
        <taxon>Agrobacterium tumefaciens complex</taxon>
    </lineage>
</organism>
<accession>A0AAJ4TDM1</accession>
<dbReference type="AlphaFoldDB" id="A0AAJ4TDM1"/>
<evidence type="ECO:0000313" key="2">
    <source>
        <dbReference type="EMBL" id="QTG17401.1"/>
    </source>
</evidence>
<keyword evidence="1" id="KW-0175">Coiled coil</keyword>